<reference evidence="1" key="1">
    <citation type="submission" date="2021-02" db="EMBL/GenBank/DDBJ databases">
        <authorList>
            <person name="Nowell W R."/>
        </authorList>
    </citation>
    <scope>NUCLEOTIDE SEQUENCE</scope>
</reference>
<proteinExistence type="predicted"/>
<dbReference type="SUPFAM" id="SSF48452">
    <property type="entry name" value="TPR-like"/>
    <property type="match status" value="1"/>
</dbReference>
<evidence type="ECO:0000313" key="1">
    <source>
        <dbReference type="EMBL" id="CAF1671531.1"/>
    </source>
</evidence>
<dbReference type="EMBL" id="CAJNOR010013113">
    <property type="protein sequence ID" value="CAF1671531.1"/>
    <property type="molecule type" value="Genomic_DNA"/>
</dbReference>
<dbReference type="Gene3D" id="1.25.40.10">
    <property type="entry name" value="Tetratricopeptide repeat domain"/>
    <property type="match status" value="1"/>
</dbReference>
<protein>
    <submittedName>
        <fullName evidence="1">Uncharacterized protein</fullName>
    </submittedName>
</protein>
<name>A0A816G9U6_ADIRI</name>
<gene>
    <name evidence="1" type="ORF">XAT740_LOCUS58775</name>
</gene>
<comment type="caution">
    <text evidence="1">The sequence shown here is derived from an EMBL/GenBank/DDBJ whole genome shotgun (WGS) entry which is preliminary data.</text>
</comment>
<organism evidence="1 2">
    <name type="scientific">Adineta ricciae</name>
    <name type="common">Rotifer</name>
    <dbReference type="NCBI Taxonomy" id="249248"/>
    <lineage>
        <taxon>Eukaryota</taxon>
        <taxon>Metazoa</taxon>
        <taxon>Spiralia</taxon>
        <taxon>Gnathifera</taxon>
        <taxon>Rotifera</taxon>
        <taxon>Eurotatoria</taxon>
        <taxon>Bdelloidea</taxon>
        <taxon>Adinetida</taxon>
        <taxon>Adinetidae</taxon>
        <taxon>Adineta</taxon>
    </lineage>
</organism>
<dbReference type="Proteomes" id="UP000663828">
    <property type="component" value="Unassembled WGS sequence"/>
</dbReference>
<dbReference type="InterPro" id="IPR011990">
    <property type="entry name" value="TPR-like_helical_dom_sf"/>
</dbReference>
<accession>A0A816G9U6</accession>
<evidence type="ECO:0000313" key="2">
    <source>
        <dbReference type="Proteomes" id="UP000663828"/>
    </source>
</evidence>
<feature type="non-terminal residue" evidence="1">
    <location>
        <position position="708"/>
    </location>
</feature>
<sequence>MLKYRTSIITGYFSFNHQYDFLSTRYDNEPCRIMAIDYFQKVEKQCSPYVQNKQYYLYTLQCYERLAILYRNNNNRSFDYYEKMIRLCLKYHPDDLGNLTIGYEGLLKTYQQQRMEPSESLSVLLCSDHEETSVTSNETSTSDVLFQNFKPLHFAFEFYEKQLDPRLKAEPNLHKKIIYCHLKLAALYYDQNKIDEAKHSLSQAISFCQPTDMKITQICDENLFFIQRKFDLIIQSYLARSFNPVDHCIDEDNYCYIAHLYTKANKLQSAERILQKPLENFEQYNYICSHTIYCYTKLADFYQLNYKDIGSTIRTYERAIQLFKKHHQNPVTLIVEEYLVPHFKQTNDFDIIIDIFKILYQILPNDTTDISILYNQTKRIWRLLINKFDAYKSILNSYDAFLDLTLKSIGSITPQMTMVLDHYRPHFVDICINANLLHLGIKIYQQLFSLLFKYSTDMMKIIDLYHLIAGEFVKKKLFDESIDVYEHLLVFLNQHPTTGQFIEVDKIEFIFYFWKHRIISEYLLEKKYDAAIDLYYRMIYCLENYRLNFHMTYYEYDFASKLMPIYDEISSIQYLKNDEFHQIMLVYQEKVNFLIKNQVGNVQTQINTIFTQCEHYATVHPEKKKEIYTELSDFIQKNRLDYLPYLSSLDDALTQLKSSNSSRLMYLHQQICNYRHKAKTYLDENRPHKAEQVYREELSPFLLENHAR</sequence>
<keyword evidence="2" id="KW-1185">Reference proteome</keyword>
<dbReference type="AlphaFoldDB" id="A0A816G9U6"/>